<organism evidence="4 7">
    <name type="scientific">Puccinia coronata f. sp. avenae</name>
    <dbReference type="NCBI Taxonomy" id="200324"/>
    <lineage>
        <taxon>Eukaryota</taxon>
        <taxon>Fungi</taxon>
        <taxon>Dikarya</taxon>
        <taxon>Basidiomycota</taxon>
        <taxon>Pucciniomycotina</taxon>
        <taxon>Pucciniomycetes</taxon>
        <taxon>Pucciniales</taxon>
        <taxon>Pucciniaceae</taxon>
        <taxon>Puccinia</taxon>
    </lineage>
</organism>
<evidence type="ECO:0000313" key="3">
    <source>
        <dbReference type="EMBL" id="PLW27176.1"/>
    </source>
</evidence>
<evidence type="ECO:0000256" key="1">
    <source>
        <dbReference type="SAM" id="MobiDB-lite"/>
    </source>
</evidence>
<dbReference type="STRING" id="200324.A0A2N5ULZ8"/>
<comment type="caution">
    <text evidence="4">The sequence shown here is derived from an EMBL/GenBank/DDBJ whole genome shotgun (WGS) entry which is preliminary data.</text>
</comment>
<dbReference type="OrthoDB" id="8117402at2759"/>
<dbReference type="EMBL" id="PGCI01000123">
    <property type="protein sequence ID" value="PLW38793.1"/>
    <property type="molecule type" value="Genomic_DNA"/>
</dbReference>
<sequence>MDSWYQASPLSALEVEARRVAAEEGRFPPNAPGMTHYSSGVVEYNDLPRTHSRSRSDSSCGTPPAYPDNRLNCTRAGQGHLPATSNHGNTSCSDQFLPVTNYVEECISYHQPPWKSDHKIGTSHPDLSAAFTTPNQHSNLYDLLWRRRPSHALQSRSVANPGFQAGYSPSSSPSSAQKQAQFYPTETRPYHYPGRYTFINQVFKPLYKTDREKETGNNHALTSGSPQQPSKSRSVQTRSVSLVLNAGACLHAPSTWKHTGKLTLVTAHTIVPSVKKASPGAMICTVISLPFTMNVVNYARRVLLCNPPIRISETPQRIFSPATFFVGATVIKRSLTTDWA</sequence>
<dbReference type="Proteomes" id="UP000235392">
    <property type="component" value="Unassembled WGS sequence"/>
</dbReference>
<evidence type="ECO:0000313" key="5">
    <source>
        <dbReference type="EMBL" id="PLW44957.1"/>
    </source>
</evidence>
<keyword evidence="6" id="KW-1185">Reference proteome</keyword>
<evidence type="ECO:0000313" key="7">
    <source>
        <dbReference type="Proteomes" id="UP000235392"/>
    </source>
</evidence>
<accession>A0A2N5ULZ8</accession>
<evidence type="ECO:0000313" key="2">
    <source>
        <dbReference type="EMBL" id="PLW17561.1"/>
    </source>
</evidence>
<name>A0A2N5ULZ8_9BASI</name>
<reference evidence="6 7" key="1">
    <citation type="submission" date="2017-11" db="EMBL/GenBank/DDBJ databases">
        <title>De novo assembly and phasing of dikaryotic genomes from two isolates of Puccinia coronata f. sp. avenae, the causal agent of oat crown rust.</title>
        <authorList>
            <person name="Miller M.E."/>
            <person name="Zhang Y."/>
            <person name="Omidvar V."/>
            <person name="Sperschneider J."/>
            <person name="Schwessinger B."/>
            <person name="Raley C."/>
            <person name="Palmer J.M."/>
            <person name="Garnica D."/>
            <person name="Upadhyaya N."/>
            <person name="Rathjen J."/>
            <person name="Taylor J.M."/>
            <person name="Park R.F."/>
            <person name="Dodds P.N."/>
            <person name="Hirsch C.D."/>
            <person name="Kianian S.F."/>
            <person name="Figueroa M."/>
        </authorList>
    </citation>
    <scope>NUCLEOTIDE SEQUENCE [LARGE SCALE GENOMIC DNA]</scope>
    <source>
        <strain evidence="3">12NC29</strain>
        <strain evidence="4">12SD80</strain>
    </source>
</reference>
<feature type="region of interest" description="Disordered" evidence="1">
    <location>
        <begin position="157"/>
        <end position="183"/>
    </location>
</feature>
<evidence type="ECO:0000313" key="4">
    <source>
        <dbReference type="EMBL" id="PLW38793.1"/>
    </source>
</evidence>
<feature type="compositionally biased region" description="Polar residues" evidence="1">
    <location>
        <begin position="217"/>
        <end position="236"/>
    </location>
</feature>
<dbReference type="EMBL" id="PGCJ01000501">
    <property type="protein sequence ID" value="PLW27176.1"/>
    <property type="molecule type" value="Genomic_DNA"/>
</dbReference>
<protein>
    <submittedName>
        <fullName evidence="4">Uncharacterized protein</fullName>
    </submittedName>
</protein>
<dbReference type="AlphaFoldDB" id="A0A2N5ULZ8"/>
<proteinExistence type="predicted"/>
<dbReference type="Proteomes" id="UP000235388">
    <property type="component" value="Unassembled WGS sequence"/>
</dbReference>
<dbReference type="EMBL" id="PGCI01000749">
    <property type="protein sequence ID" value="PLW17561.1"/>
    <property type="molecule type" value="Genomic_DNA"/>
</dbReference>
<feature type="region of interest" description="Disordered" evidence="1">
    <location>
        <begin position="214"/>
        <end position="236"/>
    </location>
</feature>
<evidence type="ECO:0000313" key="6">
    <source>
        <dbReference type="Proteomes" id="UP000235388"/>
    </source>
</evidence>
<dbReference type="EMBL" id="PGCJ01000132">
    <property type="protein sequence ID" value="PLW44957.1"/>
    <property type="molecule type" value="Genomic_DNA"/>
</dbReference>
<gene>
    <name evidence="5" type="ORF">PCANC_13505</name>
    <name evidence="3" type="ORF">PCANC_26395</name>
    <name evidence="4" type="ORF">PCASD_12598</name>
    <name evidence="2" type="ORF">PCASD_21601</name>
</gene>